<evidence type="ECO:0000256" key="5">
    <source>
        <dbReference type="ARBA" id="ARBA00047512"/>
    </source>
</evidence>
<dbReference type="STRING" id="4432.A0A1U7ZL40"/>
<dbReference type="SUPFAM" id="SSF51695">
    <property type="entry name" value="PLC-like phosphodiesterases"/>
    <property type="match status" value="1"/>
</dbReference>
<dbReference type="Proteomes" id="UP000189703">
    <property type="component" value="Unplaced"/>
</dbReference>
<dbReference type="OrthoDB" id="1058301at2759"/>
<keyword evidence="4" id="KW-0378">Hydrolase</keyword>
<reference evidence="8" key="1">
    <citation type="submission" date="2025-08" db="UniProtKB">
        <authorList>
            <consortium name="RefSeq"/>
        </authorList>
    </citation>
    <scope>IDENTIFICATION</scope>
</reference>
<dbReference type="FunFam" id="3.20.20.190:FF:000034">
    <property type="entry name" value="Glycerophosphodiester phosphodiesterase GDPD2"/>
    <property type="match status" value="1"/>
</dbReference>
<name>A0A1U7ZL40_NELNU</name>
<dbReference type="InterPro" id="IPR017946">
    <property type="entry name" value="PLC-like_Pdiesterase_TIM-brl"/>
</dbReference>
<dbReference type="AlphaFoldDB" id="A0A1U7ZL40"/>
<dbReference type="InParanoid" id="A0A1U7ZL40"/>
<dbReference type="GO" id="GO:0008889">
    <property type="term" value="F:glycerophosphodiester phosphodiesterase activity"/>
    <property type="evidence" value="ECO:0007669"/>
    <property type="project" value="UniProtKB-EC"/>
</dbReference>
<evidence type="ECO:0000256" key="3">
    <source>
        <dbReference type="ARBA" id="ARBA00022798"/>
    </source>
</evidence>
<dbReference type="KEGG" id="nnu:104591797"/>
<dbReference type="GO" id="GO:0046475">
    <property type="term" value="P:glycerophospholipid catabolic process"/>
    <property type="evidence" value="ECO:0000318"/>
    <property type="project" value="GO_Central"/>
</dbReference>
<dbReference type="eggNOG" id="KOG2421">
    <property type="taxonomic scope" value="Eukaryota"/>
</dbReference>
<dbReference type="Gene3D" id="3.20.20.190">
    <property type="entry name" value="Phosphatidylinositol (PI) phosphodiesterase"/>
    <property type="match status" value="1"/>
</dbReference>
<sequence length="381" mass="42990">MALKAVHVSDVPNLDQVPENATLALYSGRFSKGNDVRATLKSPKFMVIGHRGCGMNMLHSSDRRMQVIKENSILSFNTAGKFALDFVEFDVQVTRDDCPIIFHDIFILTEENGCVTEKIIKELTLAEFLSYGPQRDTGNVGKALFRKTKDGRIFNWKVQDDDSLCTLQEAFQKVDPKLGFNIELKFDDHIVYQEQVLIHILQVILRVVFEHAKDRPIIFSTFHPDAARLVRILQSTYPVYFLTNGGTEIYPDVRRNSLDEAINLCLANGLQGIVSQVKAIFRNPGAINRIKDSNLTLLTYGPLNNVTEAVYMQYLMGIDGVIVDLVQEITTAVSDFIKPAVEGEEESCTEGDGRIQVMTRPKFSQRELSFLLKLIPELIQL</sequence>
<keyword evidence="3" id="KW-0319">Glycerol metabolism</keyword>
<dbReference type="PROSITE" id="PS51704">
    <property type="entry name" value="GP_PDE"/>
    <property type="match status" value="1"/>
</dbReference>
<feature type="domain" description="GP-PDE" evidence="6">
    <location>
        <begin position="45"/>
        <end position="333"/>
    </location>
</feature>
<gene>
    <name evidence="8" type="primary">LOC104591797</name>
</gene>
<dbReference type="InterPro" id="IPR051578">
    <property type="entry name" value="GDPD"/>
</dbReference>
<dbReference type="OMA" id="AAQFMRK"/>
<evidence type="ECO:0000313" key="8">
    <source>
        <dbReference type="RefSeq" id="XP_010249130.1"/>
    </source>
</evidence>
<evidence type="ECO:0000313" key="7">
    <source>
        <dbReference type="Proteomes" id="UP000189703"/>
    </source>
</evidence>
<comment type="catalytic activity">
    <reaction evidence="5">
        <text>a sn-glycero-3-phosphodiester + H2O = an alcohol + sn-glycerol 3-phosphate + H(+)</text>
        <dbReference type="Rhea" id="RHEA:12969"/>
        <dbReference type="ChEBI" id="CHEBI:15377"/>
        <dbReference type="ChEBI" id="CHEBI:15378"/>
        <dbReference type="ChEBI" id="CHEBI:30879"/>
        <dbReference type="ChEBI" id="CHEBI:57597"/>
        <dbReference type="ChEBI" id="CHEBI:83408"/>
        <dbReference type="EC" id="3.1.4.46"/>
    </reaction>
</comment>
<comment type="similarity">
    <text evidence="1">Belongs to the glycerophosphoryl diester phosphodiesterase family.</text>
</comment>
<dbReference type="PANTHER" id="PTHR22958:SF1">
    <property type="entry name" value="GLYCEROPHOSPHOCHOLINE PHOSPHODIESTERASE GPCPD1"/>
    <property type="match status" value="1"/>
</dbReference>
<dbReference type="PANTHER" id="PTHR22958">
    <property type="entry name" value="GLYCEROPHOSPHORYL DIESTER PHOSPHODIESTERASE"/>
    <property type="match status" value="1"/>
</dbReference>
<evidence type="ECO:0000256" key="1">
    <source>
        <dbReference type="ARBA" id="ARBA00007277"/>
    </source>
</evidence>
<protein>
    <recommendedName>
        <fullName evidence="2">glycerophosphodiester phosphodiesterase</fullName>
        <ecNumber evidence="2">3.1.4.46</ecNumber>
    </recommendedName>
</protein>
<keyword evidence="7" id="KW-1185">Reference proteome</keyword>
<dbReference type="GeneID" id="104591797"/>
<dbReference type="Pfam" id="PF03009">
    <property type="entry name" value="GDPD"/>
    <property type="match status" value="1"/>
</dbReference>
<dbReference type="EC" id="3.1.4.46" evidence="2"/>
<evidence type="ECO:0000256" key="4">
    <source>
        <dbReference type="ARBA" id="ARBA00022801"/>
    </source>
</evidence>
<organism evidence="7 8">
    <name type="scientific">Nelumbo nucifera</name>
    <name type="common">Sacred lotus</name>
    <dbReference type="NCBI Taxonomy" id="4432"/>
    <lineage>
        <taxon>Eukaryota</taxon>
        <taxon>Viridiplantae</taxon>
        <taxon>Streptophyta</taxon>
        <taxon>Embryophyta</taxon>
        <taxon>Tracheophyta</taxon>
        <taxon>Spermatophyta</taxon>
        <taxon>Magnoliopsida</taxon>
        <taxon>Proteales</taxon>
        <taxon>Nelumbonaceae</taxon>
        <taxon>Nelumbo</taxon>
    </lineage>
</organism>
<proteinExistence type="inferred from homology"/>
<accession>A0A1U7ZL40</accession>
<dbReference type="InterPro" id="IPR030395">
    <property type="entry name" value="GP_PDE_dom"/>
</dbReference>
<dbReference type="GO" id="GO:0006071">
    <property type="term" value="P:glycerol metabolic process"/>
    <property type="evidence" value="ECO:0007669"/>
    <property type="project" value="UniProtKB-KW"/>
</dbReference>
<evidence type="ECO:0000256" key="2">
    <source>
        <dbReference type="ARBA" id="ARBA00012247"/>
    </source>
</evidence>
<dbReference type="RefSeq" id="XP_010249130.1">
    <property type="nucleotide sequence ID" value="XM_010250828.2"/>
</dbReference>
<evidence type="ECO:0000259" key="6">
    <source>
        <dbReference type="PROSITE" id="PS51704"/>
    </source>
</evidence>